<evidence type="ECO:0000256" key="1">
    <source>
        <dbReference type="SAM" id="Phobius"/>
    </source>
</evidence>
<evidence type="ECO:0000313" key="3">
    <source>
        <dbReference type="EMBL" id="CAB4167746.1"/>
    </source>
</evidence>
<gene>
    <name evidence="2" type="ORF">UFOVP714_13</name>
    <name evidence="3" type="ORF">UFOVP864_47</name>
</gene>
<proteinExistence type="predicted"/>
<feature type="transmembrane region" description="Helical" evidence="1">
    <location>
        <begin position="6"/>
        <end position="26"/>
    </location>
</feature>
<dbReference type="EMBL" id="LR796814">
    <property type="protein sequence ID" value="CAB4167746.1"/>
    <property type="molecule type" value="Genomic_DNA"/>
</dbReference>
<accession>A0A6J5PCW5</accession>
<keyword evidence="1" id="KW-0812">Transmembrane</keyword>
<organism evidence="3">
    <name type="scientific">uncultured Caudovirales phage</name>
    <dbReference type="NCBI Taxonomy" id="2100421"/>
    <lineage>
        <taxon>Viruses</taxon>
        <taxon>Duplodnaviria</taxon>
        <taxon>Heunggongvirae</taxon>
        <taxon>Uroviricota</taxon>
        <taxon>Caudoviricetes</taxon>
        <taxon>Peduoviridae</taxon>
        <taxon>Maltschvirus</taxon>
        <taxon>Maltschvirus maltsch</taxon>
    </lineage>
</organism>
<name>A0A6J5PCW5_9CAUD</name>
<evidence type="ECO:0000313" key="2">
    <source>
        <dbReference type="EMBL" id="CAB4158486.1"/>
    </source>
</evidence>
<reference evidence="3" key="1">
    <citation type="submission" date="2020-04" db="EMBL/GenBank/DDBJ databases">
        <authorList>
            <person name="Chiriac C."/>
            <person name="Salcher M."/>
            <person name="Ghai R."/>
            <person name="Kavagutti S V."/>
        </authorList>
    </citation>
    <scope>NUCLEOTIDE SEQUENCE</scope>
</reference>
<sequence>MNNDTPLFVIIVGLAILTTYLIATAPKITEQERKEMEEEWWG</sequence>
<keyword evidence="1" id="KW-0472">Membrane</keyword>
<protein>
    <submittedName>
        <fullName evidence="3">Uncharacterized protein</fullName>
    </submittedName>
</protein>
<keyword evidence="1" id="KW-1133">Transmembrane helix</keyword>
<dbReference type="EMBL" id="LR796674">
    <property type="protein sequence ID" value="CAB4158486.1"/>
    <property type="molecule type" value="Genomic_DNA"/>
</dbReference>